<feature type="region of interest" description="Disordered" evidence="5">
    <location>
        <begin position="1"/>
        <end position="20"/>
    </location>
</feature>
<feature type="domain" description="HTH tetR-type" evidence="6">
    <location>
        <begin position="19"/>
        <end position="79"/>
    </location>
</feature>
<evidence type="ECO:0000256" key="3">
    <source>
        <dbReference type="ARBA" id="ARBA00023163"/>
    </source>
</evidence>
<dbReference type="SUPFAM" id="SSF46689">
    <property type="entry name" value="Homeodomain-like"/>
    <property type="match status" value="1"/>
</dbReference>
<keyword evidence="1" id="KW-0805">Transcription regulation</keyword>
<protein>
    <submittedName>
        <fullName evidence="7">TetR/AcrR family transcriptional regulator</fullName>
    </submittedName>
</protein>
<organism evidence="7 8">
    <name type="scientific">Mycolicibacterium septicum DSM 44393</name>
    <dbReference type="NCBI Taxonomy" id="1341646"/>
    <lineage>
        <taxon>Bacteria</taxon>
        <taxon>Bacillati</taxon>
        <taxon>Actinomycetota</taxon>
        <taxon>Actinomycetes</taxon>
        <taxon>Mycobacteriales</taxon>
        <taxon>Mycobacteriaceae</taxon>
        <taxon>Mycolicibacterium</taxon>
    </lineage>
</organism>
<evidence type="ECO:0000313" key="7">
    <source>
        <dbReference type="EMBL" id="NKZ12258.1"/>
    </source>
</evidence>
<dbReference type="GO" id="GO:0003700">
    <property type="term" value="F:DNA-binding transcription factor activity"/>
    <property type="evidence" value="ECO:0007669"/>
    <property type="project" value="TreeGrafter"/>
</dbReference>
<dbReference type="PROSITE" id="PS50977">
    <property type="entry name" value="HTH_TETR_2"/>
    <property type="match status" value="1"/>
</dbReference>
<sequence length="208" mass="22310">MATMTAPRRPATGSQARAERTRAAVIAETVRCILDEGFTPPSVRHITGRAGVTWGVVQYHFGDLDGLLMAVVDKGFGDLAETLADLPAFDEGMTTRARTELIVDTVWRAFSSPVSMAALEILISTRGMRDSSANTHLAELMQHLNRLGSHLAEGLSAPKGAGIGNLIWATLRGLVVAQMVWPTPVDSSRELGTLVDVLAAYIETEQPS</sequence>
<evidence type="ECO:0000256" key="5">
    <source>
        <dbReference type="SAM" id="MobiDB-lite"/>
    </source>
</evidence>
<dbReference type="InterPro" id="IPR009057">
    <property type="entry name" value="Homeodomain-like_sf"/>
</dbReference>
<keyword evidence="3" id="KW-0804">Transcription</keyword>
<dbReference type="EMBL" id="JAAXPJ010000005">
    <property type="protein sequence ID" value="NKZ12258.1"/>
    <property type="molecule type" value="Genomic_DNA"/>
</dbReference>
<dbReference type="GO" id="GO:0000976">
    <property type="term" value="F:transcription cis-regulatory region binding"/>
    <property type="evidence" value="ECO:0007669"/>
    <property type="project" value="TreeGrafter"/>
</dbReference>
<gene>
    <name evidence="7" type="ORF">HGA11_14845</name>
</gene>
<dbReference type="PANTHER" id="PTHR30055:SF234">
    <property type="entry name" value="HTH-TYPE TRANSCRIPTIONAL REGULATOR BETI"/>
    <property type="match status" value="1"/>
</dbReference>
<dbReference type="InterPro" id="IPR050109">
    <property type="entry name" value="HTH-type_TetR-like_transc_reg"/>
</dbReference>
<keyword evidence="2 4" id="KW-0238">DNA-binding</keyword>
<evidence type="ECO:0000313" key="8">
    <source>
        <dbReference type="Proteomes" id="UP000518188"/>
    </source>
</evidence>
<reference evidence="7 8" key="1">
    <citation type="submission" date="2020-04" db="EMBL/GenBank/DDBJ databases">
        <title>MicrobeNet Type strains.</title>
        <authorList>
            <person name="Nicholson A.C."/>
        </authorList>
    </citation>
    <scope>NUCLEOTIDE SEQUENCE [LARGE SCALE GENOMIC DNA]</scope>
    <source>
        <strain evidence="7 8">ATCC 700731</strain>
    </source>
</reference>
<proteinExistence type="predicted"/>
<dbReference type="InterPro" id="IPR001647">
    <property type="entry name" value="HTH_TetR"/>
</dbReference>
<dbReference type="PANTHER" id="PTHR30055">
    <property type="entry name" value="HTH-TYPE TRANSCRIPTIONAL REGULATOR RUTR"/>
    <property type="match status" value="1"/>
</dbReference>
<evidence type="ECO:0000256" key="2">
    <source>
        <dbReference type="ARBA" id="ARBA00023125"/>
    </source>
</evidence>
<evidence type="ECO:0000259" key="6">
    <source>
        <dbReference type="PROSITE" id="PS50977"/>
    </source>
</evidence>
<dbReference type="Gene3D" id="1.10.357.10">
    <property type="entry name" value="Tetracycline Repressor, domain 2"/>
    <property type="match status" value="1"/>
</dbReference>
<dbReference type="Proteomes" id="UP000518188">
    <property type="component" value="Unassembled WGS sequence"/>
</dbReference>
<dbReference type="AlphaFoldDB" id="A0A7X6MQU3"/>
<evidence type="ECO:0000256" key="4">
    <source>
        <dbReference type="PROSITE-ProRule" id="PRU00335"/>
    </source>
</evidence>
<comment type="caution">
    <text evidence="7">The sequence shown here is derived from an EMBL/GenBank/DDBJ whole genome shotgun (WGS) entry which is preliminary data.</text>
</comment>
<feature type="DNA-binding region" description="H-T-H motif" evidence="4">
    <location>
        <begin position="42"/>
        <end position="61"/>
    </location>
</feature>
<accession>A0A7X6MQU3</accession>
<name>A0A7X6MQU3_9MYCO</name>
<evidence type="ECO:0000256" key="1">
    <source>
        <dbReference type="ARBA" id="ARBA00023015"/>
    </source>
</evidence>